<feature type="domain" description="Ion transport" evidence="12">
    <location>
        <begin position="49"/>
        <end position="306"/>
    </location>
</feature>
<dbReference type="InterPro" id="IPR005821">
    <property type="entry name" value="Ion_trans_dom"/>
</dbReference>
<feature type="transmembrane region" description="Helical" evidence="11">
    <location>
        <begin position="181"/>
        <end position="214"/>
    </location>
</feature>
<keyword evidence="3 11" id="KW-0812">Transmembrane</keyword>
<gene>
    <name evidence="13" type="ORF">NP493_585g01081</name>
</gene>
<evidence type="ECO:0000256" key="3">
    <source>
        <dbReference type="ARBA" id="ARBA00022692"/>
    </source>
</evidence>
<evidence type="ECO:0000256" key="5">
    <source>
        <dbReference type="ARBA" id="ARBA00022989"/>
    </source>
</evidence>
<comment type="caution">
    <text evidence="13">The sequence shown here is derived from an EMBL/GenBank/DDBJ whole genome shotgun (WGS) entry which is preliminary data.</text>
</comment>
<evidence type="ECO:0000313" key="13">
    <source>
        <dbReference type="EMBL" id="KAK2177691.1"/>
    </source>
</evidence>
<feature type="transmembrane region" description="Helical" evidence="11">
    <location>
        <begin position="270"/>
        <end position="296"/>
    </location>
</feature>
<dbReference type="GO" id="GO:1902495">
    <property type="term" value="C:transmembrane transporter complex"/>
    <property type="evidence" value="ECO:0007669"/>
    <property type="project" value="TreeGrafter"/>
</dbReference>
<dbReference type="GO" id="GO:0005216">
    <property type="term" value="F:monoatomic ion channel activity"/>
    <property type="evidence" value="ECO:0007669"/>
    <property type="project" value="InterPro"/>
</dbReference>
<keyword evidence="10" id="KW-0175">Coiled coil</keyword>
<keyword evidence="9" id="KW-0407">Ion channel</keyword>
<dbReference type="InterPro" id="IPR052076">
    <property type="entry name" value="TRP_cation_channel"/>
</dbReference>
<reference evidence="13" key="1">
    <citation type="journal article" date="2023" name="Mol. Biol. Evol.">
        <title>Third-Generation Sequencing Reveals the Adaptive Role of the Epigenome in Three Deep-Sea Polychaetes.</title>
        <authorList>
            <person name="Perez M."/>
            <person name="Aroh O."/>
            <person name="Sun Y."/>
            <person name="Lan Y."/>
            <person name="Juniper S.K."/>
            <person name="Young C.R."/>
            <person name="Angers B."/>
            <person name="Qian P.Y."/>
        </authorList>
    </citation>
    <scope>NUCLEOTIDE SEQUENCE</scope>
    <source>
        <strain evidence="13">R07B-5</strain>
    </source>
</reference>
<feature type="transmembrane region" description="Helical" evidence="11">
    <location>
        <begin position="88"/>
        <end position="106"/>
    </location>
</feature>
<dbReference type="AlphaFoldDB" id="A0AAD9KUG8"/>
<protein>
    <recommendedName>
        <fullName evidence="12">Ion transport domain-containing protein</fullName>
    </recommendedName>
</protein>
<dbReference type="PANTHER" id="PTHR47143">
    <property type="entry name" value="TRANSIENT RECEPTOR POTENTIAL CATION CHANNEL PROTEIN PAINLESS"/>
    <property type="match status" value="1"/>
</dbReference>
<proteinExistence type="predicted"/>
<dbReference type="EMBL" id="JAODUO010000584">
    <property type="protein sequence ID" value="KAK2177691.1"/>
    <property type="molecule type" value="Genomic_DNA"/>
</dbReference>
<feature type="transmembrane region" description="Helical" evidence="11">
    <location>
        <begin position="118"/>
        <end position="139"/>
    </location>
</feature>
<evidence type="ECO:0000256" key="4">
    <source>
        <dbReference type="ARBA" id="ARBA00022737"/>
    </source>
</evidence>
<dbReference type="Pfam" id="PF00520">
    <property type="entry name" value="Ion_trans"/>
    <property type="match status" value="1"/>
</dbReference>
<evidence type="ECO:0000256" key="11">
    <source>
        <dbReference type="SAM" id="Phobius"/>
    </source>
</evidence>
<accession>A0AAD9KUG8</accession>
<dbReference type="PANTHER" id="PTHR47143:SF3">
    <property type="entry name" value="PWWP DOMAIN-CONTAINING PROTEIN"/>
    <property type="match status" value="1"/>
</dbReference>
<evidence type="ECO:0000256" key="7">
    <source>
        <dbReference type="ARBA" id="ARBA00023065"/>
    </source>
</evidence>
<sequence length="413" mass="47573">MIMVEHNQTALLAHPLVTSLLQFKWAKFGRHVYYTNLAIYCLYLTFLTVYIMYTTAPYMYTNVTDTGDFCKDVKRHEINEGAPVKQPLIAFVSKYIVMVLALVNLVREVLQLRAAKWSYFSLENAMELIANLGSILLVMDFSKCQEDTGIRTSWQWQLGAVAVFLAWMNLLLFIRKFPRFGIYIVMFTDILLTFLTFLPVFFLFVVAFSLAFFMLMQNMYAFRRPEFSLLKTSVMMIGEFDFDSIFYGMGTYDPSDSEEDVHKKTLYYSAISYTVFVVFLVIMAILVTNLLVGLAVDDIKAVQEQAVLKRLAMKVKLVLDVESIIPQYFRHGCVAKSETFKPNTNPQHHDMIKDFAEESDLSSGTIANALNPQKSEMQQLQDHIERLRSETNELKSMFKAFCDRPKLDGAIDQ</sequence>
<keyword evidence="4" id="KW-0677">Repeat</keyword>
<evidence type="ECO:0000256" key="10">
    <source>
        <dbReference type="SAM" id="Coils"/>
    </source>
</evidence>
<keyword evidence="14" id="KW-1185">Reference proteome</keyword>
<keyword evidence="7" id="KW-0406">Ion transport</keyword>
<evidence type="ECO:0000259" key="12">
    <source>
        <dbReference type="Pfam" id="PF00520"/>
    </source>
</evidence>
<feature type="transmembrane region" description="Helical" evidence="11">
    <location>
        <begin position="154"/>
        <end position="174"/>
    </location>
</feature>
<evidence type="ECO:0000256" key="2">
    <source>
        <dbReference type="ARBA" id="ARBA00022448"/>
    </source>
</evidence>
<feature type="coiled-coil region" evidence="10">
    <location>
        <begin position="370"/>
        <end position="397"/>
    </location>
</feature>
<name>A0AAD9KUG8_RIDPI</name>
<dbReference type="Proteomes" id="UP001209878">
    <property type="component" value="Unassembled WGS sequence"/>
</dbReference>
<keyword evidence="5 11" id="KW-1133">Transmembrane helix</keyword>
<evidence type="ECO:0000313" key="14">
    <source>
        <dbReference type="Proteomes" id="UP001209878"/>
    </source>
</evidence>
<keyword evidence="8 11" id="KW-0472">Membrane</keyword>
<feature type="transmembrane region" description="Helical" evidence="11">
    <location>
        <begin position="32"/>
        <end position="53"/>
    </location>
</feature>
<evidence type="ECO:0000256" key="1">
    <source>
        <dbReference type="ARBA" id="ARBA00004141"/>
    </source>
</evidence>
<organism evidence="13 14">
    <name type="scientific">Ridgeia piscesae</name>
    <name type="common">Tubeworm</name>
    <dbReference type="NCBI Taxonomy" id="27915"/>
    <lineage>
        <taxon>Eukaryota</taxon>
        <taxon>Metazoa</taxon>
        <taxon>Spiralia</taxon>
        <taxon>Lophotrochozoa</taxon>
        <taxon>Annelida</taxon>
        <taxon>Polychaeta</taxon>
        <taxon>Sedentaria</taxon>
        <taxon>Canalipalpata</taxon>
        <taxon>Sabellida</taxon>
        <taxon>Siboglinidae</taxon>
        <taxon>Ridgeia</taxon>
    </lineage>
</organism>
<evidence type="ECO:0000256" key="9">
    <source>
        <dbReference type="ARBA" id="ARBA00023303"/>
    </source>
</evidence>
<evidence type="ECO:0000256" key="6">
    <source>
        <dbReference type="ARBA" id="ARBA00023043"/>
    </source>
</evidence>
<keyword evidence="2" id="KW-0813">Transport</keyword>
<comment type="subcellular location">
    <subcellularLocation>
        <location evidence="1">Membrane</location>
        <topology evidence="1">Multi-pass membrane protein</topology>
    </subcellularLocation>
</comment>
<keyword evidence="6" id="KW-0040">ANK repeat</keyword>
<evidence type="ECO:0000256" key="8">
    <source>
        <dbReference type="ARBA" id="ARBA00023136"/>
    </source>
</evidence>